<dbReference type="OrthoDB" id="7198805at2"/>
<keyword evidence="1" id="KW-0812">Transmembrane</keyword>
<name>Q2N839_ERYLH</name>
<dbReference type="STRING" id="314225.ELI_10300"/>
<dbReference type="InterPro" id="IPR025646">
    <property type="entry name" value="DUF4350"/>
</dbReference>
<dbReference type="Proteomes" id="UP000008808">
    <property type="component" value="Chromosome"/>
</dbReference>
<keyword evidence="4" id="KW-1185">Reference proteome</keyword>
<dbReference type="eggNOG" id="ENOG502ZSFJ">
    <property type="taxonomic scope" value="Bacteria"/>
</dbReference>
<keyword evidence="1" id="KW-1133">Transmembrane helix</keyword>
<dbReference type="Pfam" id="PF14258">
    <property type="entry name" value="DUF4350"/>
    <property type="match status" value="1"/>
</dbReference>
<accession>Q2N839</accession>
<evidence type="ECO:0000256" key="1">
    <source>
        <dbReference type="SAM" id="Phobius"/>
    </source>
</evidence>
<sequence length="441" mass="46270">MATAPALAPVAASAQRQAFGKRGVLALVGIGTLAFIALLYLIGTGQMTGPANNGQAHAASNGLTGYAALVQMLEAEGHDVRLSRSEAALDDTGLLVLTPPAFTDAEELATLVERRRYTGPTLIILPKWNVMRASGEDGGKPGWVHVVGAGGSSLTPVVDGIETPIEVQSVEEPRSLSWRLAGGALAGVLPESKAIQHFDGAGAEQVVPLVRSGDRVLAGYFDGPGSYADLAELAGVAPRELEADGTDGELWNVTIVAEPDLFNNWGMADAARADLAHRIVDAAAETADQPVVFDLTLNGLGGSRNLLSLAFEPPFLAATLCLIMALLLVGWRAFRRFGPATADAPALAFGKAQLVENGAGVIQRTRRVHLLTRPYAGLVERRLAKTLGLRRASREAIDAALAQRGLEPATPRLAALESARHHSDIIRAARALASLERTLSP</sequence>
<feature type="domain" description="DUF4350" evidence="2">
    <location>
        <begin position="64"/>
        <end position="279"/>
    </location>
</feature>
<feature type="transmembrane region" description="Helical" evidence="1">
    <location>
        <begin position="314"/>
        <end position="334"/>
    </location>
</feature>
<protein>
    <recommendedName>
        <fullName evidence="2">DUF4350 domain-containing protein</fullName>
    </recommendedName>
</protein>
<dbReference type="EMBL" id="CP000157">
    <property type="protein sequence ID" value="ABC64152.1"/>
    <property type="molecule type" value="Genomic_DNA"/>
</dbReference>
<evidence type="ECO:0000313" key="4">
    <source>
        <dbReference type="Proteomes" id="UP000008808"/>
    </source>
</evidence>
<reference evidence="4" key="1">
    <citation type="journal article" date="2009" name="J. Bacteriol.">
        <title>Complete genome sequence of Erythrobacter litoralis HTCC2594.</title>
        <authorList>
            <person name="Oh H.M."/>
            <person name="Giovannoni S.J."/>
            <person name="Ferriera S."/>
            <person name="Johnson J."/>
            <person name="Cho J.C."/>
        </authorList>
    </citation>
    <scope>NUCLEOTIDE SEQUENCE [LARGE SCALE GENOMIC DNA]</scope>
    <source>
        <strain evidence="4">HTCC2594</strain>
    </source>
</reference>
<keyword evidence="1" id="KW-0472">Membrane</keyword>
<dbReference type="RefSeq" id="WP_011414979.1">
    <property type="nucleotide sequence ID" value="NC_007722.1"/>
</dbReference>
<dbReference type="AlphaFoldDB" id="Q2N839"/>
<dbReference type="KEGG" id="eli:ELI_10300"/>
<proteinExistence type="predicted"/>
<feature type="transmembrane region" description="Helical" evidence="1">
    <location>
        <begin position="24"/>
        <end position="42"/>
    </location>
</feature>
<evidence type="ECO:0000259" key="2">
    <source>
        <dbReference type="Pfam" id="PF14258"/>
    </source>
</evidence>
<evidence type="ECO:0000313" key="3">
    <source>
        <dbReference type="EMBL" id="ABC64152.1"/>
    </source>
</evidence>
<gene>
    <name evidence="3" type="ordered locus">ELI_10300</name>
</gene>
<dbReference type="HOGENOM" id="CLU_047546_0_0_5"/>
<organism evidence="3 4">
    <name type="scientific">Erythrobacter litoralis (strain HTCC2594)</name>
    <dbReference type="NCBI Taxonomy" id="314225"/>
    <lineage>
        <taxon>Bacteria</taxon>
        <taxon>Pseudomonadati</taxon>
        <taxon>Pseudomonadota</taxon>
        <taxon>Alphaproteobacteria</taxon>
        <taxon>Sphingomonadales</taxon>
        <taxon>Erythrobacteraceae</taxon>
        <taxon>Erythrobacter/Porphyrobacter group</taxon>
        <taxon>Erythrobacter</taxon>
    </lineage>
</organism>